<proteinExistence type="inferred from homology"/>
<keyword evidence="5 7" id="KW-0378">Hydrolase</keyword>
<reference evidence="9 10" key="1">
    <citation type="submission" date="2019-12" db="EMBL/GenBank/DDBJ databases">
        <title>Enteriobacteria Tanzani isolates_10434.</title>
        <authorList>
            <person name="Subbiah M."/>
            <person name="Call D."/>
        </authorList>
    </citation>
    <scope>NUCLEOTIDE SEQUENCE [LARGE SCALE GENOMIC DNA]</scope>
    <source>
        <strain evidence="9 10">10434wD1</strain>
    </source>
</reference>
<organism evidence="9 10">
    <name type="scientific">Escherichia coli</name>
    <dbReference type="NCBI Taxonomy" id="562"/>
    <lineage>
        <taxon>Bacteria</taxon>
        <taxon>Pseudomonadati</taxon>
        <taxon>Pseudomonadota</taxon>
        <taxon>Gammaproteobacteria</taxon>
        <taxon>Enterobacterales</taxon>
        <taxon>Enterobacteriaceae</taxon>
        <taxon>Escherichia</taxon>
    </lineage>
</organism>
<dbReference type="GO" id="GO:0046677">
    <property type="term" value="P:response to antibiotic"/>
    <property type="evidence" value="ECO:0007669"/>
    <property type="project" value="UniProtKB-UniRule"/>
</dbReference>
<dbReference type="InterPro" id="IPR058136">
    <property type="entry name" value="AmpC"/>
</dbReference>
<dbReference type="EC" id="3.5.2.6" evidence="3 7"/>
<dbReference type="InterPro" id="IPR001586">
    <property type="entry name" value="Beta-lactam_class-C_AS"/>
</dbReference>
<comment type="catalytic activity">
    <reaction evidence="1 7">
        <text>a beta-lactam + H2O = a substituted beta-amino acid</text>
        <dbReference type="Rhea" id="RHEA:20401"/>
        <dbReference type="ChEBI" id="CHEBI:15377"/>
        <dbReference type="ChEBI" id="CHEBI:35627"/>
        <dbReference type="ChEBI" id="CHEBI:140347"/>
        <dbReference type="EC" id="3.5.2.6"/>
    </reaction>
</comment>
<name>A0A6N8R6N6_ECOLX</name>
<evidence type="ECO:0000256" key="1">
    <source>
        <dbReference type="ARBA" id="ARBA00001526"/>
    </source>
</evidence>
<dbReference type="Gene3D" id="3.40.710.10">
    <property type="entry name" value="DD-peptidase/beta-lactamase superfamily"/>
    <property type="match status" value="1"/>
</dbReference>
<feature type="domain" description="Beta-lactamase-related" evidence="8">
    <location>
        <begin position="1"/>
        <end position="334"/>
    </location>
</feature>
<evidence type="ECO:0000256" key="7">
    <source>
        <dbReference type="RuleBase" id="RU361140"/>
    </source>
</evidence>
<keyword evidence="6 7" id="KW-0046">Antibiotic resistance</keyword>
<dbReference type="PROSITE" id="PS00336">
    <property type="entry name" value="BETA_LACTAMASE_C"/>
    <property type="match status" value="1"/>
</dbReference>
<dbReference type="PANTHER" id="PTHR46825:SF8">
    <property type="entry name" value="BETA-LACTAMASE-RELATED"/>
    <property type="match status" value="1"/>
</dbReference>
<evidence type="ECO:0000256" key="2">
    <source>
        <dbReference type="ARBA" id="ARBA00007840"/>
    </source>
</evidence>
<dbReference type="InterPro" id="IPR012338">
    <property type="entry name" value="Beta-lactam/transpept-like"/>
</dbReference>
<dbReference type="NCBIfam" id="NF033085">
    <property type="entry name" value="bla_class_C"/>
    <property type="match status" value="1"/>
</dbReference>
<comment type="caution">
    <text evidence="9">The sequence shown here is derived from an EMBL/GenBank/DDBJ whole genome shotgun (WGS) entry which is preliminary data.</text>
</comment>
<dbReference type="FunFam" id="3.40.710.10:FF:000012">
    <property type="entry name" value="Beta-lactamase"/>
    <property type="match status" value="1"/>
</dbReference>
<evidence type="ECO:0000313" key="9">
    <source>
        <dbReference type="EMBL" id="MXI77165.1"/>
    </source>
</evidence>
<keyword evidence="4" id="KW-0732">Signal</keyword>
<feature type="non-terminal residue" evidence="9">
    <location>
        <position position="1"/>
    </location>
</feature>
<evidence type="ECO:0000256" key="6">
    <source>
        <dbReference type="ARBA" id="ARBA00023251"/>
    </source>
</evidence>
<evidence type="ECO:0000313" key="10">
    <source>
        <dbReference type="Proteomes" id="UP000436141"/>
    </source>
</evidence>
<protein>
    <recommendedName>
        <fullName evidence="3 7">Beta-lactamase</fullName>
        <ecNumber evidence="3 7">3.5.2.6</ecNumber>
    </recommendedName>
</protein>
<dbReference type="EMBL" id="WUIY01000279">
    <property type="protein sequence ID" value="MXI77165.1"/>
    <property type="molecule type" value="Genomic_DNA"/>
</dbReference>
<gene>
    <name evidence="9" type="primary">ampC</name>
    <name evidence="9" type="ORF">GRW05_23520</name>
</gene>
<dbReference type="InterPro" id="IPR001466">
    <property type="entry name" value="Beta-lactam-related"/>
</dbReference>
<comment type="similarity">
    <text evidence="2 7">Belongs to the class-C beta-lactamase family.</text>
</comment>
<sequence length="335" mass="36916">GMAVAVIYQGKPYYFTWGYADIAKKQPVTQQTLFELGSVSKTFTGVLGGDAIARGEIKLSDPTTKYWPELTAKQWNGITLLHLATYTAGGLPLQVPDEVKSSSDLLRFYQNWQPAWAPGTQRLYANSSIGLFGALAVKPSGLSFEQAMQTRVFQPLKLNHTWINVPPAEEKNYAWGYREGKAVHVSPGALDAEAYGVKSTIEDMARWVQSNLKPLDINEKTLQQGIQLAQSRYWQTGDMYQGLGWEMLDWPVNPDSIINGSDNKIALAARPVKAITPPTPAVRASWVHKTGATGGFGSYVAFIPEKELGIVMLANKNYPNPARVDAAWQILNALQ</sequence>
<dbReference type="Proteomes" id="UP000436141">
    <property type="component" value="Unassembled WGS sequence"/>
</dbReference>
<evidence type="ECO:0000256" key="4">
    <source>
        <dbReference type="ARBA" id="ARBA00022729"/>
    </source>
</evidence>
<accession>A0A6N8R6N6</accession>
<dbReference type="GO" id="GO:0008800">
    <property type="term" value="F:beta-lactamase activity"/>
    <property type="evidence" value="ECO:0007669"/>
    <property type="project" value="UniProtKB-UniRule"/>
</dbReference>
<dbReference type="Pfam" id="PF00144">
    <property type="entry name" value="Beta-lactamase"/>
    <property type="match status" value="1"/>
</dbReference>
<dbReference type="SUPFAM" id="SSF56601">
    <property type="entry name" value="beta-lactamase/transpeptidase-like"/>
    <property type="match status" value="1"/>
</dbReference>
<evidence type="ECO:0000259" key="8">
    <source>
        <dbReference type="Pfam" id="PF00144"/>
    </source>
</evidence>
<dbReference type="PANTHER" id="PTHR46825">
    <property type="entry name" value="D-ALANYL-D-ALANINE-CARBOXYPEPTIDASE/ENDOPEPTIDASE AMPH"/>
    <property type="match status" value="1"/>
</dbReference>
<evidence type="ECO:0000256" key="3">
    <source>
        <dbReference type="ARBA" id="ARBA00012865"/>
    </source>
</evidence>
<dbReference type="InterPro" id="IPR050491">
    <property type="entry name" value="AmpC-like"/>
</dbReference>
<evidence type="ECO:0000256" key="5">
    <source>
        <dbReference type="ARBA" id="ARBA00022801"/>
    </source>
</evidence>
<dbReference type="AlphaFoldDB" id="A0A6N8R6N6"/>
<dbReference type="GO" id="GO:0017001">
    <property type="term" value="P:antibiotic catabolic process"/>
    <property type="evidence" value="ECO:0007669"/>
    <property type="project" value="InterPro"/>
</dbReference>
<dbReference type="NCBIfam" id="NF012173">
    <property type="entry name" value="CMY2-MIR-ACT-EC"/>
    <property type="match status" value="1"/>
</dbReference>
<dbReference type="GO" id="GO:0030288">
    <property type="term" value="C:outer membrane-bounded periplasmic space"/>
    <property type="evidence" value="ECO:0007669"/>
    <property type="project" value="InterPro"/>
</dbReference>